<sequence>MSSDKRTGQHTHARSTLKERGSSAFDRGNDSQRESLFGQRKEEYGFIIGAAVPGRVGAVSSVVTETLSGRSEEVRPRVTQAHGPEWGEEVATMSPGAAIRFTAQRAAQTAPPPKTDICSEMTPQVQPICPGTVALLF</sequence>
<name>A0AAW0MPY5_9GOBI</name>
<evidence type="ECO:0000256" key="1">
    <source>
        <dbReference type="SAM" id="MobiDB-lite"/>
    </source>
</evidence>
<evidence type="ECO:0000313" key="2">
    <source>
        <dbReference type="EMBL" id="KAK7878859.1"/>
    </source>
</evidence>
<feature type="region of interest" description="Disordered" evidence="1">
    <location>
        <begin position="1"/>
        <end position="37"/>
    </location>
</feature>
<organism evidence="2 3">
    <name type="scientific">Mugilogobius chulae</name>
    <name type="common">yellowstripe goby</name>
    <dbReference type="NCBI Taxonomy" id="88201"/>
    <lineage>
        <taxon>Eukaryota</taxon>
        <taxon>Metazoa</taxon>
        <taxon>Chordata</taxon>
        <taxon>Craniata</taxon>
        <taxon>Vertebrata</taxon>
        <taxon>Euteleostomi</taxon>
        <taxon>Actinopterygii</taxon>
        <taxon>Neopterygii</taxon>
        <taxon>Teleostei</taxon>
        <taxon>Neoteleostei</taxon>
        <taxon>Acanthomorphata</taxon>
        <taxon>Gobiaria</taxon>
        <taxon>Gobiiformes</taxon>
        <taxon>Gobioidei</taxon>
        <taxon>Gobiidae</taxon>
        <taxon>Gobionellinae</taxon>
        <taxon>Mugilogobius</taxon>
    </lineage>
</organism>
<dbReference type="EMBL" id="JBBPFD010000457">
    <property type="protein sequence ID" value="KAK7878859.1"/>
    <property type="molecule type" value="Genomic_DNA"/>
</dbReference>
<protein>
    <submittedName>
        <fullName evidence="2">Uncharacterized protein</fullName>
    </submittedName>
</protein>
<proteinExistence type="predicted"/>
<gene>
    <name evidence="2" type="ORF">WMY93_030885</name>
</gene>
<comment type="caution">
    <text evidence="2">The sequence shown here is derived from an EMBL/GenBank/DDBJ whole genome shotgun (WGS) entry which is preliminary data.</text>
</comment>
<evidence type="ECO:0000313" key="3">
    <source>
        <dbReference type="Proteomes" id="UP001460270"/>
    </source>
</evidence>
<feature type="compositionally biased region" description="Basic and acidic residues" evidence="1">
    <location>
        <begin position="16"/>
        <end position="37"/>
    </location>
</feature>
<dbReference type="Proteomes" id="UP001460270">
    <property type="component" value="Unassembled WGS sequence"/>
</dbReference>
<accession>A0AAW0MPY5</accession>
<reference evidence="3" key="1">
    <citation type="submission" date="2024-04" db="EMBL/GenBank/DDBJ databases">
        <title>Salinicola lusitanus LLJ914,a marine bacterium isolated from the Okinawa Trough.</title>
        <authorList>
            <person name="Li J."/>
        </authorList>
    </citation>
    <scope>NUCLEOTIDE SEQUENCE [LARGE SCALE GENOMIC DNA]</scope>
</reference>
<dbReference type="AlphaFoldDB" id="A0AAW0MPY5"/>
<keyword evidence="3" id="KW-1185">Reference proteome</keyword>